<reference evidence="2" key="1">
    <citation type="journal article" date="2019" name="Int. J. Syst. Evol. Microbiol.">
        <title>The Global Catalogue of Microorganisms (GCM) 10K type strain sequencing project: providing services to taxonomists for standard genome sequencing and annotation.</title>
        <authorList>
            <consortium name="The Broad Institute Genomics Platform"/>
            <consortium name="The Broad Institute Genome Sequencing Center for Infectious Disease"/>
            <person name="Wu L."/>
            <person name="Ma J."/>
        </authorList>
    </citation>
    <scope>NUCLEOTIDE SEQUENCE [LARGE SCALE GENOMIC DNA]</scope>
    <source>
        <strain evidence="2">PCU 280</strain>
    </source>
</reference>
<sequence length="115" mass="13788">MDNFEHYTWKHIPAALSEFHIFKTTPLSNITTQTFLHYYGDFPNSYCAFFYADNKIFLKGCFHQLKSPVGVTVLREIFLNEKREKDVAEELKIYQHAVNKWKKKIIQEVYQMNNF</sequence>
<name>A0ABW1V7N3_9BACL</name>
<dbReference type="EMBL" id="JBHSTE010000004">
    <property type="protein sequence ID" value="MFC6333474.1"/>
    <property type="molecule type" value="Genomic_DNA"/>
</dbReference>
<gene>
    <name evidence="1" type="ORF">ACFP56_12665</name>
</gene>
<dbReference type="Proteomes" id="UP001596233">
    <property type="component" value="Unassembled WGS sequence"/>
</dbReference>
<organism evidence="1 2">
    <name type="scientific">Paenibacillus septentrionalis</name>
    <dbReference type="NCBI Taxonomy" id="429342"/>
    <lineage>
        <taxon>Bacteria</taxon>
        <taxon>Bacillati</taxon>
        <taxon>Bacillota</taxon>
        <taxon>Bacilli</taxon>
        <taxon>Bacillales</taxon>
        <taxon>Paenibacillaceae</taxon>
        <taxon>Paenibacillus</taxon>
    </lineage>
</organism>
<dbReference type="RefSeq" id="WP_379234988.1">
    <property type="nucleotide sequence ID" value="NZ_JBHSTE010000004.1"/>
</dbReference>
<protein>
    <submittedName>
        <fullName evidence="1">Uncharacterized protein</fullName>
    </submittedName>
</protein>
<evidence type="ECO:0000313" key="2">
    <source>
        <dbReference type="Proteomes" id="UP001596233"/>
    </source>
</evidence>
<proteinExistence type="predicted"/>
<comment type="caution">
    <text evidence="1">The sequence shown here is derived from an EMBL/GenBank/DDBJ whole genome shotgun (WGS) entry which is preliminary data.</text>
</comment>
<keyword evidence="2" id="KW-1185">Reference proteome</keyword>
<accession>A0ABW1V7N3</accession>
<evidence type="ECO:0000313" key="1">
    <source>
        <dbReference type="EMBL" id="MFC6333474.1"/>
    </source>
</evidence>